<dbReference type="RefSeq" id="WP_185653946.1">
    <property type="nucleotide sequence ID" value="NZ_LWSG01000028.1"/>
</dbReference>
<feature type="domain" description="Potassium channel" evidence="2">
    <location>
        <begin position="56"/>
        <end position="127"/>
    </location>
</feature>
<protein>
    <recommendedName>
        <fullName evidence="2">Potassium channel domain-containing protein</fullName>
    </recommendedName>
</protein>
<keyword evidence="1" id="KW-0812">Transmembrane</keyword>
<keyword evidence="1" id="KW-1133">Transmembrane helix</keyword>
<dbReference type="SUPFAM" id="SSF81324">
    <property type="entry name" value="Voltage-gated potassium channels"/>
    <property type="match status" value="1"/>
</dbReference>
<keyword evidence="1" id="KW-0472">Membrane</keyword>
<feature type="transmembrane region" description="Helical" evidence="1">
    <location>
        <begin position="102"/>
        <end position="124"/>
    </location>
</feature>
<feature type="transmembrane region" description="Helical" evidence="1">
    <location>
        <begin position="39"/>
        <end position="57"/>
    </location>
</feature>
<feature type="transmembrane region" description="Helical" evidence="1">
    <location>
        <begin position="78"/>
        <end position="96"/>
    </location>
</feature>
<reference evidence="4" key="1">
    <citation type="submission" date="2016-04" db="EMBL/GenBank/DDBJ databases">
        <authorList>
            <person name="Lyu Z."/>
            <person name="Lyu W."/>
        </authorList>
    </citation>
    <scope>NUCLEOTIDE SEQUENCE [LARGE SCALE GENOMIC DNA]</scope>
    <source>
        <strain evidence="4">C44</strain>
    </source>
</reference>
<dbReference type="AlphaFoldDB" id="A0A179SU02"/>
<dbReference type="Proteomes" id="UP000078534">
    <property type="component" value="Unassembled WGS sequence"/>
</dbReference>
<evidence type="ECO:0000313" key="3">
    <source>
        <dbReference type="EMBL" id="OAS84520.1"/>
    </source>
</evidence>
<dbReference type="STRING" id="152268.A6K24_25430"/>
<keyword evidence="4" id="KW-1185">Reference proteome</keyword>
<dbReference type="EMBL" id="LWSG01000028">
    <property type="protein sequence ID" value="OAS84520.1"/>
    <property type="molecule type" value="Genomic_DNA"/>
</dbReference>
<name>A0A179SU02_9BACI</name>
<evidence type="ECO:0000256" key="1">
    <source>
        <dbReference type="SAM" id="Phobius"/>
    </source>
</evidence>
<gene>
    <name evidence="3" type="ORF">A6K24_25430</name>
</gene>
<sequence length="133" mass="14806">MELLFCVFIVVCIFMSFKSVVVACFQKNFLSFETVILITYLYLSLLIGFGMIYLIFIQSNLHVLIESGAPISGDYFDKLVTSLYFSAVTLFSVGYGDVVPIGIGRFLAVFEALIGYILPAVFLARTVIGIEKQ</sequence>
<dbReference type="Pfam" id="PF07885">
    <property type="entry name" value="Ion_trans_2"/>
    <property type="match status" value="1"/>
</dbReference>
<dbReference type="InterPro" id="IPR013099">
    <property type="entry name" value="K_chnl_dom"/>
</dbReference>
<evidence type="ECO:0000259" key="2">
    <source>
        <dbReference type="Pfam" id="PF07885"/>
    </source>
</evidence>
<organism evidence="3 4">
    <name type="scientific">Metabacillus litoralis</name>
    <dbReference type="NCBI Taxonomy" id="152268"/>
    <lineage>
        <taxon>Bacteria</taxon>
        <taxon>Bacillati</taxon>
        <taxon>Bacillota</taxon>
        <taxon>Bacilli</taxon>
        <taxon>Bacillales</taxon>
        <taxon>Bacillaceae</taxon>
        <taxon>Metabacillus</taxon>
    </lineage>
</organism>
<evidence type="ECO:0000313" key="4">
    <source>
        <dbReference type="Proteomes" id="UP000078534"/>
    </source>
</evidence>
<proteinExistence type="predicted"/>
<accession>A0A179SU02</accession>
<dbReference type="Gene3D" id="1.10.287.70">
    <property type="match status" value="1"/>
</dbReference>
<comment type="caution">
    <text evidence="3">The sequence shown here is derived from an EMBL/GenBank/DDBJ whole genome shotgun (WGS) entry which is preliminary data.</text>
</comment>